<organism evidence="10">
    <name type="scientific">freshwater metagenome</name>
    <dbReference type="NCBI Taxonomy" id="449393"/>
    <lineage>
        <taxon>unclassified sequences</taxon>
        <taxon>metagenomes</taxon>
        <taxon>ecological metagenomes</taxon>
    </lineage>
</organism>
<evidence type="ECO:0000256" key="3">
    <source>
        <dbReference type="ARBA" id="ARBA00022571"/>
    </source>
</evidence>
<dbReference type="EMBL" id="CAEZSG010000034">
    <property type="protein sequence ID" value="CAB4534033.1"/>
    <property type="molecule type" value="Genomic_DNA"/>
</dbReference>
<evidence type="ECO:0000259" key="9">
    <source>
        <dbReference type="Pfam" id="PF00696"/>
    </source>
</evidence>
<gene>
    <name evidence="10" type="ORF">UFOPK1413_00339</name>
</gene>
<dbReference type="InterPro" id="IPR041727">
    <property type="entry name" value="NAGK-C"/>
</dbReference>
<dbReference type="InterPro" id="IPR036393">
    <property type="entry name" value="AceGlu_kinase-like_sf"/>
</dbReference>
<dbReference type="NCBIfam" id="TIGR00761">
    <property type="entry name" value="argB"/>
    <property type="match status" value="1"/>
</dbReference>
<keyword evidence="3" id="KW-0055">Arginine biosynthesis</keyword>
<keyword evidence="5" id="KW-0808">Transferase</keyword>
<dbReference type="InterPro" id="IPR037528">
    <property type="entry name" value="ArgB"/>
</dbReference>
<dbReference type="InterPro" id="IPR004662">
    <property type="entry name" value="AcgluKinase_fam"/>
</dbReference>
<dbReference type="GO" id="GO:0003991">
    <property type="term" value="F:acetylglutamate kinase activity"/>
    <property type="evidence" value="ECO:0007669"/>
    <property type="project" value="UniProtKB-EC"/>
</dbReference>
<keyword evidence="7" id="KW-0418">Kinase</keyword>
<dbReference type="InterPro" id="IPR001057">
    <property type="entry name" value="Glu/AcGlu_kinase"/>
</dbReference>
<dbReference type="PANTHER" id="PTHR23342">
    <property type="entry name" value="N-ACETYLGLUTAMATE SYNTHASE"/>
    <property type="match status" value="1"/>
</dbReference>
<comment type="pathway">
    <text evidence="1">Amino-acid biosynthesis; L-arginine biosynthesis; N(2)-acetyl-L-ornithine from L-glutamate: step 2/4.</text>
</comment>
<evidence type="ECO:0000256" key="1">
    <source>
        <dbReference type="ARBA" id="ARBA00004828"/>
    </source>
</evidence>
<evidence type="ECO:0000256" key="5">
    <source>
        <dbReference type="ARBA" id="ARBA00022679"/>
    </source>
</evidence>
<dbReference type="EC" id="2.7.2.8" evidence="2"/>
<dbReference type="GO" id="GO:0005737">
    <property type="term" value="C:cytoplasm"/>
    <property type="evidence" value="ECO:0007669"/>
    <property type="project" value="InterPro"/>
</dbReference>
<dbReference type="PIRSF" id="PIRSF000728">
    <property type="entry name" value="NAGK"/>
    <property type="match status" value="1"/>
</dbReference>
<reference evidence="10" key="1">
    <citation type="submission" date="2020-05" db="EMBL/GenBank/DDBJ databases">
        <authorList>
            <person name="Chiriac C."/>
            <person name="Salcher M."/>
            <person name="Ghai R."/>
            <person name="Kavagutti S V."/>
        </authorList>
    </citation>
    <scope>NUCLEOTIDE SEQUENCE</scope>
</reference>
<dbReference type="Pfam" id="PF00696">
    <property type="entry name" value="AA_kinase"/>
    <property type="match status" value="1"/>
</dbReference>
<dbReference type="FunFam" id="3.40.1160.10:FF:000004">
    <property type="entry name" value="Acetylglutamate kinase"/>
    <property type="match status" value="1"/>
</dbReference>
<keyword evidence="8" id="KW-0067">ATP-binding</keyword>
<evidence type="ECO:0000256" key="2">
    <source>
        <dbReference type="ARBA" id="ARBA00013065"/>
    </source>
</evidence>
<dbReference type="InterPro" id="IPR001048">
    <property type="entry name" value="Asp/Glu/Uridylate_kinase"/>
</dbReference>
<name>A0A6J6B6V6_9ZZZZ</name>
<evidence type="ECO:0000313" key="10">
    <source>
        <dbReference type="EMBL" id="CAB4534033.1"/>
    </source>
</evidence>
<dbReference type="PRINTS" id="PR00474">
    <property type="entry name" value="GLU5KINASE"/>
</dbReference>
<sequence length="298" mass="31326">MSTTRPINSAADKARVLIESLPWLQSFAGKTVVIKFGGNAMVSDELKERFAEDMVYLRTVGVRPVIVHGGGPQITAMLESLGIASEFRSGYRYTSPEAMSVVREVLTEHITGQIVELINAHGHLAVGIPGDHGLFQGRRLTHINGEVVDLGLVGEVVSVDPTSVLAALDSGSIPVISTIAPNMDEPSQSLNVNADAAAAALAIALRAEKLMILTDVPGLYANWPDTSTLVSSISAGELREMLPTLSSGMVPKATACVDAVEGGVPKAAMIDGREPHGILLEVFTPEGVGTEVTPEKGE</sequence>
<dbReference type="CDD" id="cd04250">
    <property type="entry name" value="AAK_NAGK-C"/>
    <property type="match status" value="1"/>
</dbReference>
<dbReference type="AlphaFoldDB" id="A0A6J6B6V6"/>
<dbReference type="SUPFAM" id="SSF53633">
    <property type="entry name" value="Carbamate kinase-like"/>
    <property type="match status" value="1"/>
</dbReference>
<evidence type="ECO:0000256" key="8">
    <source>
        <dbReference type="ARBA" id="ARBA00022840"/>
    </source>
</evidence>
<accession>A0A6J6B6V6</accession>
<keyword evidence="6" id="KW-0547">Nucleotide-binding</keyword>
<dbReference type="GO" id="GO:0005524">
    <property type="term" value="F:ATP binding"/>
    <property type="evidence" value="ECO:0007669"/>
    <property type="project" value="UniProtKB-KW"/>
</dbReference>
<dbReference type="HAMAP" id="MF_00082">
    <property type="entry name" value="ArgB"/>
    <property type="match status" value="1"/>
</dbReference>
<proteinExistence type="inferred from homology"/>
<feature type="domain" description="Aspartate/glutamate/uridylate kinase" evidence="9">
    <location>
        <begin position="30"/>
        <end position="267"/>
    </location>
</feature>
<dbReference type="PANTHER" id="PTHR23342:SF0">
    <property type="entry name" value="N-ACETYLGLUTAMATE SYNTHASE, MITOCHONDRIAL"/>
    <property type="match status" value="1"/>
</dbReference>
<keyword evidence="4" id="KW-0028">Amino-acid biosynthesis</keyword>
<protein>
    <recommendedName>
        <fullName evidence="2">acetylglutamate kinase</fullName>
        <ecNumber evidence="2">2.7.2.8</ecNumber>
    </recommendedName>
</protein>
<evidence type="ECO:0000256" key="6">
    <source>
        <dbReference type="ARBA" id="ARBA00022741"/>
    </source>
</evidence>
<evidence type="ECO:0000256" key="4">
    <source>
        <dbReference type="ARBA" id="ARBA00022605"/>
    </source>
</evidence>
<evidence type="ECO:0000256" key="7">
    <source>
        <dbReference type="ARBA" id="ARBA00022777"/>
    </source>
</evidence>
<dbReference type="GO" id="GO:0006526">
    <property type="term" value="P:L-arginine biosynthetic process"/>
    <property type="evidence" value="ECO:0007669"/>
    <property type="project" value="UniProtKB-KW"/>
</dbReference>
<dbReference type="Gene3D" id="3.40.1160.10">
    <property type="entry name" value="Acetylglutamate kinase-like"/>
    <property type="match status" value="1"/>
</dbReference>